<comment type="caution">
    <text evidence="3">The sequence shown here is derived from an EMBL/GenBank/DDBJ whole genome shotgun (WGS) entry which is preliminary data.</text>
</comment>
<gene>
    <name evidence="3" type="ORF">HMPREF9456_02343</name>
</gene>
<dbReference type="eggNOG" id="ENOG502ZA2X">
    <property type="taxonomic scope" value="Bacteria"/>
</dbReference>
<evidence type="ECO:0000313" key="4">
    <source>
        <dbReference type="Proteomes" id="UP000006420"/>
    </source>
</evidence>
<dbReference type="GeneID" id="78082971"/>
<dbReference type="AlphaFoldDB" id="F8X1U5"/>
<dbReference type="EMBL" id="ADLW01000010">
    <property type="protein sequence ID" value="EGK06079.1"/>
    <property type="molecule type" value="Genomic_DNA"/>
</dbReference>
<feature type="region of interest" description="Disordered" evidence="1">
    <location>
        <begin position="28"/>
        <end position="48"/>
    </location>
</feature>
<dbReference type="HOGENOM" id="CLU_113239_0_0_10"/>
<organism evidence="3 4">
    <name type="scientific">Dysgonomonas mossii DSM 22836</name>
    <dbReference type="NCBI Taxonomy" id="742767"/>
    <lineage>
        <taxon>Bacteria</taxon>
        <taxon>Pseudomonadati</taxon>
        <taxon>Bacteroidota</taxon>
        <taxon>Bacteroidia</taxon>
        <taxon>Bacteroidales</taxon>
        <taxon>Dysgonomonadaceae</taxon>
        <taxon>Dysgonomonas</taxon>
    </lineage>
</organism>
<evidence type="ECO:0000256" key="1">
    <source>
        <dbReference type="SAM" id="MobiDB-lite"/>
    </source>
</evidence>
<dbReference type="Proteomes" id="UP000006420">
    <property type="component" value="Unassembled WGS sequence"/>
</dbReference>
<dbReference type="OrthoDB" id="1086624at2"/>
<dbReference type="RefSeq" id="WP_006843713.1">
    <property type="nucleotide sequence ID" value="NZ_AQWJ01000009.1"/>
</dbReference>
<dbReference type="STRING" id="742767.HMPREF9456_02343"/>
<keyword evidence="2" id="KW-0472">Membrane</keyword>
<evidence type="ECO:0008006" key="5">
    <source>
        <dbReference type="Google" id="ProtNLM"/>
    </source>
</evidence>
<keyword evidence="2" id="KW-0812">Transmembrane</keyword>
<keyword evidence="4" id="KW-1185">Reference proteome</keyword>
<evidence type="ECO:0000256" key="2">
    <source>
        <dbReference type="SAM" id="Phobius"/>
    </source>
</evidence>
<evidence type="ECO:0000313" key="3">
    <source>
        <dbReference type="EMBL" id="EGK06079.1"/>
    </source>
</evidence>
<sequence length="211" mass="24444">MWKLIIAGIVLYYIVLIWKYRNSLFNSKKKENKTNPPEPERNANSRSIIGKSGFRLGQLKSSEAFERQISKPISNATNFDQLNNEDTPQPMDVEFDMEYEDDVENEEPEEEEIICFMDEELQSAQGISFEEMAQAVQVVHTANVAEEEERKAVQTFSVMEQTNLYDTVIEQINGGRLRVAEMLKKYDYVFIAPPAETTHEDLSTFDMNDYM</sequence>
<protein>
    <recommendedName>
        <fullName evidence="5">Conjugative transposon protein TraD</fullName>
    </recommendedName>
</protein>
<keyword evidence="2" id="KW-1133">Transmembrane helix</keyword>
<name>F8X1U5_9BACT</name>
<proteinExistence type="predicted"/>
<accession>F8X1U5</accession>
<reference evidence="3 4" key="1">
    <citation type="submission" date="2011-04" db="EMBL/GenBank/DDBJ databases">
        <title>The Genome Sequence of Dysgonomonas mossii DSM 22836.</title>
        <authorList>
            <consortium name="The Broad Institute Genome Sequencing Platform"/>
            <person name="Earl A."/>
            <person name="Ward D."/>
            <person name="Feldgarden M."/>
            <person name="Gevers D."/>
            <person name="Pudlo N."/>
            <person name="Martens E."/>
            <person name="Allen-Vercoe E."/>
            <person name="Young S.K."/>
            <person name="Zeng Q."/>
            <person name="Gargeya S."/>
            <person name="Fitzgerald M."/>
            <person name="Haas B."/>
            <person name="Abouelleil A."/>
            <person name="Alvarado L."/>
            <person name="Arachchi H.M."/>
            <person name="Berlin A."/>
            <person name="Brown A."/>
            <person name="Chapman S.B."/>
            <person name="Chen Z."/>
            <person name="Dunbar C."/>
            <person name="Freedman E."/>
            <person name="Gearin G."/>
            <person name="Gellesch M."/>
            <person name="Goldberg J."/>
            <person name="Griggs A."/>
            <person name="Gujja S."/>
            <person name="Heiman D."/>
            <person name="Howarth C."/>
            <person name="Larson L."/>
            <person name="Lui A."/>
            <person name="MacDonald P.J.P."/>
            <person name="Mehta T."/>
            <person name="Montmayeur A."/>
            <person name="Murphy C."/>
            <person name="Neiman D."/>
            <person name="Pearson M."/>
            <person name="Priest M."/>
            <person name="Roberts A."/>
            <person name="Saif S."/>
            <person name="Shea T."/>
            <person name="Shenoy N."/>
            <person name="Sisk P."/>
            <person name="Stolte C."/>
            <person name="Sykes S."/>
            <person name="Yandava C."/>
            <person name="Wortman J."/>
            <person name="Nusbaum C."/>
            <person name="Birren B."/>
        </authorList>
    </citation>
    <scope>NUCLEOTIDE SEQUENCE [LARGE SCALE GENOMIC DNA]</scope>
    <source>
        <strain evidence="3 4">DSM 22836</strain>
    </source>
</reference>
<feature type="compositionally biased region" description="Basic and acidic residues" evidence="1">
    <location>
        <begin position="28"/>
        <end position="43"/>
    </location>
</feature>
<feature type="transmembrane region" description="Helical" evidence="2">
    <location>
        <begin position="6"/>
        <end position="21"/>
    </location>
</feature>